<dbReference type="InterPro" id="IPR045116">
    <property type="entry name" value="Clp1/Grc3"/>
</dbReference>
<evidence type="ECO:0000256" key="3">
    <source>
        <dbReference type="ARBA" id="ARBA00022741"/>
    </source>
</evidence>
<comment type="subcellular location">
    <subcellularLocation>
        <location evidence="1">Nucleus</location>
    </subcellularLocation>
</comment>
<dbReference type="InterPro" id="IPR032324">
    <property type="entry name" value="Clp1_N"/>
</dbReference>
<dbReference type="Gene3D" id="2.60.120.1030">
    <property type="entry name" value="Clp1, DNA binding domain"/>
    <property type="match status" value="1"/>
</dbReference>
<dbReference type="GO" id="GO:0005634">
    <property type="term" value="C:nucleus"/>
    <property type="evidence" value="ECO:0007669"/>
    <property type="project" value="UniProtKB-SubCell"/>
</dbReference>
<keyword evidence="4" id="KW-0067">ATP-binding</keyword>
<dbReference type="PANTHER" id="PTHR12755">
    <property type="entry name" value="CLEAVAGE/POLYADENYLATION FACTOR IA SUBUNIT CLP1P"/>
    <property type="match status" value="1"/>
</dbReference>
<dbReference type="AlphaFoldDB" id="A0A914CS02"/>
<dbReference type="SUPFAM" id="SSF52540">
    <property type="entry name" value="P-loop containing nucleoside triphosphate hydrolases"/>
    <property type="match status" value="2"/>
</dbReference>
<evidence type="ECO:0000259" key="6">
    <source>
        <dbReference type="Pfam" id="PF06807"/>
    </source>
</evidence>
<accession>A0A914CS02</accession>
<dbReference type="Gene3D" id="2.40.30.330">
    <property type="entry name" value="Pre-mRNA cleavage complex subunit Clp1, C-terminal domain"/>
    <property type="match status" value="1"/>
</dbReference>
<dbReference type="Proteomes" id="UP000887540">
    <property type="component" value="Unplaced"/>
</dbReference>
<reference evidence="10" key="1">
    <citation type="submission" date="2022-11" db="UniProtKB">
        <authorList>
            <consortium name="WormBaseParasite"/>
        </authorList>
    </citation>
    <scope>IDENTIFICATION</scope>
</reference>
<keyword evidence="5" id="KW-0539">Nucleus</keyword>
<evidence type="ECO:0000313" key="10">
    <source>
        <dbReference type="WBParaSite" id="ACRNAN_scaffold1334.g10813.t1"/>
    </source>
</evidence>
<evidence type="ECO:0000256" key="5">
    <source>
        <dbReference type="ARBA" id="ARBA00023242"/>
    </source>
</evidence>
<evidence type="ECO:0000256" key="2">
    <source>
        <dbReference type="ARBA" id="ARBA00022664"/>
    </source>
</evidence>
<keyword evidence="9" id="KW-1185">Reference proteome</keyword>
<evidence type="ECO:0000313" key="9">
    <source>
        <dbReference type="Proteomes" id="UP000887540"/>
    </source>
</evidence>
<evidence type="ECO:0000259" key="8">
    <source>
        <dbReference type="Pfam" id="PF16575"/>
    </source>
</evidence>
<dbReference type="InterPro" id="IPR038238">
    <property type="entry name" value="Clp1_C_sf"/>
</dbReference>
<proteinExistence type="predicted"/>
<dbReference type="WBParaSite" id="ACRNAN_scaffold1334.g10813.t1">
    <property type="protein sequence ID" value="ACRNAN_scaffold1334.g10813.t1"/>
    <property type="gene ID" value="ACRNAN_scaffold1334.g10813"/>
</dbReference>
<dbReference type="GO" id="GO:0006388">
    <property type="term" value="P:tRNA splicing, via endonucleolytic cleavage and ligation"/>
    <property type="evidence" value="ECO:0007669"/>
    <property type="project" value="TreeGrafter"/>
</dbReference>
<organism evidence="9 10">
    <name type="scientific">Acrobeloides nanus</name>
    <dbReference type="NCBI Taxonomy" id="290746"/>
    <lineage>
        <taxon>Eukaryota</taxon>
        <taxon>Metazoa</taxon>
        <taxon>Ecdysozoa</taxon>
        <taxon>Nematoda</taxon>
        <taxon>Chromadorea</taxon>
        <taxon>Rhabditida</taxon>
        <taxon>Tylenchina</taxon>
        <taxon>Cephalobomorpha</taxon>
        <taxon>Cephaloboidea</taxon>
        <taxon>Cephalobidae</taxon>
        <taxon>Acrobeloides</taxon>
    </lineage>
</organism>
<dbReference type="GO" id="GO:0031124">
    <property type="term" value="P:mRNA 3'-end processing"/>
    <property type="evidence" value="ECO:0007669"/>
    <property type="project" value="InterPro"/>
</dbReference>
<dbReference type="PANTHER" id="PTHR12755:SF6">
    <property type="entry name" value="POLYRIBONUCLEOTIDE 5'-HYDROXYL-KINASE CLP1"/>
    <property type="match status" value="1"/>
</dbReference>
<evidence type="ECO:0000256" key="1">
    <source>
        <dbReference type="ARBA" id="ARBA00004123"/>
    </source>
</evidence>
<dbReference type="Pfam" id="PF16575">
    <property type="entry name" value="CLP1_P"/>
    <property type="match status" value="1"/>
</dbReference>
<feature type="domain" description="Clp1 C-terminal" evidence="6">
    <location>
        <begin position="315"/>
        <end position="432"/>
    </location>
</feature>
<dbReference type="GO" id="GO:0005524">
    <property type="term" value="F:ATP binding"/>
    <property type="evidence" value="ECO:0007669"/>
    <property type="project" value="UniProtKB-KW"/>
</dbReference>
<keyword evidence="2" id="KW-0507">mRNA processing</keyword>
<dbReference type="Pfam" id="PF16573">
    <property type="entry name" value="CLP1_N"/>
    <property type="match status" value="1"/>
</dbReference>
<dbReference type="Gene3D" id="3.40.50.300">
    <property type="entry name" value="P-loop containing nucleotide triphosphate hydrolases"/>
    <property type="match status" value="1"/>
</dbReference>
<protein>
    <submittedName>
        <fullName evidence="10">Protein CLP1 homolog</fullName>
    </submittedName>
</protein>
<sequence length="436" mass="48671">MATTVVNEYRLNEDNELRLEVSNEDVVIELLNGTAELFGTQLILHKRYTLPAGFRGAIFTYQGAVIEVIGKTDSAYIAQQTPMIIYLNTHVALEALRENAEMQLKQDPNSTVRGPRIMVAGPTDVGKSTLCRILCSYAIRQSRTPIFVDLDIGQSSISIPGTIGALYIEKPADIVDGFDKNSACVFSFGHLSPAVNLLLYKTLITELAKVVKKKCKQQIAANVGGVVINTCGWVKGEGYDCIVHAAEAFEVDVVIVLDHERLFVELQHDLPSFVKILHQPKSGGVESRSREFRALSRRNVIHRYFYGPRNNPYFPHTFEISFDKPIDEQELIVAKFGAEQLPESCLPYGMEPEEHRTKVVRISISNELKNCVLALMPPSVNKVDQTLLEKPVHGFIVITNVDMEQKILSILSPQPYPLPSKIALFSEVTFIDDENV</sequence>
<dbReference type="FunFam" id="2.40.30.330:FF:000002">
    <property type="entry name" value="Protein CLP1 homolog"/>
    <property type="match status" value="1"/>
</dbReference>
<dbReference type="Pfam" id="PF06807">
    <property type="entry name" value="Clp1"/>
    <property type="match status" value="1"/>
</dbReference>
<dbReference type="InterPro" id="IPR032319">
    <property type="entry name" value="CLP1_P"/>
</dbReference>
<evidence type="ECO:0000256" key="4">
    <source>
        <dbReference type="ARBA" id="ARBA00022840"/>
    </source>
</evidence>
<feature type="domain" description="Clp1 P-loop" evidence="8">
    <location>
        <begin position="121"/>
        <end position="307"/>
    </location>
</feature>
<dbReference type="InterPro" id="IPR010655">
    <property type="entry name" value="Clp1_C"/>
</dbReference>
<dbReference type="InterPro" id="IPR038239">
    <property type="entry name" value="Clp1_N_sf"/>
</dbReference>
<dbReference type="InterPro" id="IPR027417">
    <property type="entry name" value="P-loop_NTPase"/>
</dbReference>
<dbReference type="GO" id="GO:0051731">
    <property type="term" value="F:polynucleotide 5'-hydroxyl-kinase activity"/>
    <property type="evidence" value="ECO:0007669"/>
    <property type="project" value="InterPro"/>
</dbReference>
<dbReference type="FunFam" id="2.60.120.1030:FF:000001">
    <property type="entry name" value="Protein CLP1 homolog 5"/>
    <property type="match status" value="1"/>
</dbReference>
<feature type="domain" description="Clp1 N-terminal" evidence="7">
    <location>
        <begin position="11"/>
        <end position="100"/>
    </location>
</feature>
<evidence type="ECO:0000259" key="7">
    <source>
        <dbReference type="Pfam" id="PF16573"/>
    </source>
</evidence>
<name>A0A914CS02_9BILA</name>
<keyword evidence="3" id="KW-0547">Nucleotide-binding</keyword>